<evidence type="ECO:0000256" key="8">
    <source>
        <dbReference type="ARBA" id="ARBA00023136"/>
    </source>
</evidence>
<comment type="subcellular location">
    <subcellularLocation>
        <location evidence="10">Cell outer membrane</location>
        <topology evidence="10">Multi-pass membrane protein</topology>
    </subcellularLocation>
</comment>
<sequence>MSRSFILGTIAWLALGSVAFAGSPGSSLLAPKAPATDRAAPPPRAVKINPCASYGPNFARVEGTDTCVKIGGAVRVETGTSAGR</sequence>
<evidence type="ECO:0000313" key="11">
    <source>
        <dbReference type="EMBL" id="BAM89755.1"/>
    </source>
</evidence>
<keyword evidence="3 10" id="KW-1134">Transmembrane beta strand</keyword>
<evidence type="ECO:0000313" key="12">
    <source>
        <dbReference type="Proteomes" id="UP000011841"/>
    </source>
</evidence>
<keyword evidence="5 10" id="KW-0732">Signal</keyword>
<dbReference type="KEGG" id="aol:S58_37630"/>
<proteinExistence type="inferred from homology"/>
<keyword evidence="2 10" id="KW-0813">Transport</keyword>
<dbReference type="Proteomes" id="UP000011841">
    <property type="component" value="Chromosome"/>
</dbReference>
<organism evidence="11 12">
    <name type="scientific">Bradyrhizobium oligotrophicum S58</name>
    <dbReference type="NCBI Taxonomy" id="1245469"/>
    <lineage>
        <taxon>Bacteria</taxon>
        <taxon>Pseudomonadati</taxon>
        <taxon>Pseudomonadota</taxon>
        <taxon>Alphaproteobacteria</taxon>
        <taxon>Hyphomicrobiales</taxon>
        <taxon>Nitrobacteraceae</taxon>
        <taxon>Bradyrhizobium</taxon>
    </lineage>
</organism>
<keyword evidence="6 10" id="KW-0406">Ion transport</keyword>
<evidence type="ECO:0000256" key="6">
    <source>
        <dbReference type="ARBA" id="ARBA00023065"/>
    </source>
</evidence>
<evidence type="ECO:0000256" key="4">
    <source>
        <dbReference type="ARBA" id="ARBA00022692"/>
    </source>
</evidence>
<feature type="signal peptide" evidence="10">
    <location>
        <begin position="1"/>
        <end position="21"/>
    </location>
</feature>
<feature type="chain" id="PRO_5009368154" description="Porin" evidence="10">
    <location>
        <begin position="22"/>
        <end position="84"/>
    </location>
</feature>
<gene>
    <name evidence="11" type="ORF">S58_37630</name>
</gene>
<accession>M4ZTW8</accession>
<evidence type="ECO:0000256" key="2">
    <source>
        <dbReference type="ARBA" id="ARBA00022448"/>
    </source>
</evidence>
<evidence type="ECO:0000256" key="5">
    <source>
        <dbReference type="ARBA" id="ARBA00022729"/>
    </source>
</evidence>
<reference evidence="11 12" key="1">
    <citation type="journal article" date="2013" name="Appl. Environ. Microbiol.">
        <title>Genome analysis suggests that the soil oligotrophic bacterium Agromonas oligotrophica (Bradyrhizobium oligotrophicum) is a nitrogen-fixing symbiont of Aeschynomene indica.</title>
        <authorList>
            <person name="Okubo T."/>
            <person name="Fukushima S."/>
            <person name="Itakura M."/>
            <person name="Oshima K."/>
            <person name="Longtonglang A."/>
            <person name="Teaumroong N."/>
            <person name="Mitsui H."/>
            <person name="Hattori M."/>
            <person name="Hattori R."/>
            <person name="Hattori T."/>
            <person name="Minamisawa K."/>
        </authorList>
    </citation>
    <scope>NUCLEOTIDE SEQUENCE [LARGE SCALE GENOMIC DNA]</scope>
    <source>
        <strain evidence="11 12">S58</strain>
    </source>
</reference>
<dbReference type="GO" id="GO:0015288">
    <property type="term" value="F:porin activity"/>
    <property type="evidence" value="ECO:0007669"/>
    <property type="project" value="UniProtKB-KW"/>
</dbReference>
<comment type="domain">
    <text evidence="10">Consists of 16-stranded beta-barrel sheets, with large surface-exposed loops, that form a transmembrane pore at the center of each barrel. The pore is partially ocluded by a peptide loop that folds into the pore lumen.</text>
</comment>
<dbReference type="HOGENOM" id="CLU_174816_0_0_5"/>
<dbReference type="Pfam" id="PF02530">
    <property type="entry name" value="Porin_2"/>
    <property type="match status" value="1"/>
</dbReference>
<dbReference type="GeneID" id="301817586"/>
<keyword evidence="8 10" id="KW-0472">Membrane</keyword>
<keyword evidence="12" id="KW-1185">Reference proteome</keyword>
<evidence type="ECO:0000256" key="1">
    <source>
        <dbReference type="ARBA" id="ARBA00009521"/>
    </source>
</evidence>
<evidence type="ECO:0000256" key="9">
    <source>
        <dbReference type="ARBA" id="ARBA00023237"/>
    </source>
</evidence>
<keyword evidence="9 10" id="KW-0998">Cell outer membrane</keyword>
<dbReference type="InterPro" id="IPR003684">
    <property type="entry name" value="Porin_alphabac"/>
</dbReference>
<dbReference type="EMBL" id="AP012603">
    <property type="protein sequence ID" value="BAM89755.1"/>
    <property type="molecule type" value="Genomic_DNA"/>
</dbReference>
<keyword evidence="7 10" id="KW-0626">Porin</keyword>
<name>M4ZTW8_9BRAD</name>
<dbReference type="OrthoDB" id="8255413at2"/>
<dbReference type="GO" id="GO:0006811">
    <property type="term" value="P:monoatomic ion transport"/>
    <property type="evidence" value="ECO:0007669"/>
    <property type="project" value="UniProtKB-KW"/>
</dbReference>
<comment type="function">
    <text evidence="10">Forms passive diffusion pores that allow small molecular weight hydrophilic materials across the outer membrane.</text>
</comment>
<evidence type="ECO:0000256" key="3">
    <source>
        <dbReference type="ARBA" id="ARBA00022452"/>
    </source>
</evidence>
<protein>
    <recommendedName>
        <fullName evidence="10">Porin</fullName>
    </recommendedName>
</protein>
<evidence type="ECO:0000256" key="10">
    <source>
        <dbReference type="RuleBase" id="RU364005"/>
    </source>
</evidence>
<dbReference type="GO" id="GO:0009279">
    <property type="term" value="C:cell outer membrane"/>
    <property type="evidence" value="ECO:0007669"/>
    <property type="project" value="UniProtKB-SubCell"/>
</dbReference>
<dbReference type="STRING" id="1245469.S58_37630"/>
<dbReference type="RefSeq" id="WP_015666865.1">
    <property type="nucleotide sequence ID" value="NC_020453.1"/>
</dbReference>
<dbReference type="AlphaFoldDB" id="M4ZTW8"/>
<dbReference type="eggNOG" id="ENOG50316ZF">
    <property type="taxonomic scope" value="Bacteria"/>
</dbReference>
<dbReference type="GO" id="GO:0046930">
    <property type="term" value="C:pore complex"/>
    <property type="evidence" value="ECO:0007669"/>
    <property type="project" value="UniProtKB-KW"/>
</dbReference>
<dbReference type="PATRIC" id="fig|1245469.3.peg.3841"/>
<evidence type="ECO:0000256" key="7">
    <source>
        <dbReference type="ARBA" id="ARBA00023114"/>
    </source>
</evidence>
<keyword evidence="4 10" id="KW-0812">Transmembrane</keyword>
<comment type="similarity">
    <text evidence="1 10">Belongs to the alphaproteobacteria porin family.</text>
</comment>